<keyword evidence="3" id="KW-0539">Nucleus</keyword>
<reference evidence="4" key="2">
    <citation type="submission" date="2020-05" db="UniProtKB">
        <authorList>
            <consortium name="EnsemblMetazoa"/>
        </authorList>
    </citation>
    <scope>IDENTIFICATION</scope>
    <source>
        <strain evidence="4">FAR1</strain>
    </source>
</reference>
<name>A0A182QAI4_9DIPT</name>
<evidence type="ECO:0000313" key="5">
    <source>
        <dbReference type="Proteomes" id="UP000075886"/>
    </source>
</evidence>
<dbReference type="EMBL" id="AXCN02001856">
    <property type="status" value="NOT_ANNOTATED_CDS"/>
    <property type="molecule type" value="Genomic_DNA"/>
</dbReference>
<evidence type="ECO:0000256" key="1">
    <source>
        <dbReference type="ARBA" id="ARBA00004123"/>
    </source>
</evidence>
<dbReference type="Pfam" id="PF08661">
    <property type="entry name" value="Rep_fac-A_3"/>
    <property type="match status" value="1"/>
</dbReference>
<dbReference type="EnsemblMetazoa" id="AFAF006322-RA">
    <property type="protein sequence ID" value="AFAF006322-PA"/>
    <property type="gene ID" value="AFAF006322"/>
</dbReference>
<dbReference type="PANTHER" id="PTHR15114:SF1">
    <property type="entry name" value="REPLICATION PROTEIN A 14 KDA SUBUNIT"/>
    <property type="match status" value="1"/>
</dbReference>
<accession>A0A182QAI4</accession>
<dbReference type="Proteomes" id="UP000075886">
    <property type="component" value="Unassembled WGS sequence"/>
</dbReference>
<dbReference type="VEuPathDB" id="VectorBase:AFAF006322"/>
<dbReference type="GO" id="GO:0006284">
    <property type="term" value="P:base-excision repair"/>
    <property type="evidence" value="ECO:0007669"/>
    <property type="project" value="TreeGrafter"/>
</dbReference>
<sequence>MKQLPIVIETVIVKMQPFCRRSIVNGALLKRHVGQQISIHLNVDRAEDGCKSFAAKSTDGVNVNVLLSEPLNGVCTGWVEVIGIGAPNDTVRGKEIITYFNSENDEKMQDFDVDGHNMLCTLLSVCKEPLYLGPQM</sequence>
<dbReference type="GO" id="GO:0000724">
    <property type="term" value="P:double-strand break repair via homologous recombination"/>
    <property type="evidence" value="ECO:0007669"/>
    <property type="project" value="TreeGrafter"/>
</dbReference>
<dbReference type="GO" id="GO:0003684">
    <property type="term" value="F:damaged DNA binding"/>
    <property type="evidence" value="ECO:0007669"/>
    <property type="project" value="TreeGrafter"/>
</dbReference>
<dbReference type="InterPro" id="IPR012340">
    <property type="entry name" value="NA-bd_OB-fold"/>
</dbReference>
<dbReference type="GO" id="GO:0003697">
    <property type="term" value="F:single-stranded DNA binding"/>
    <property type="evidence" value="ECO:0007669"/>
    <property type="project" value="TreeGrafter"/>
</dbReference>
<keyword evidence="5" id="KW-1185">Reference proteome</keyword>
<dbReference type="GO" id="GO:0035861">
    <property type="term" value="C:site of double-strand break"/>
    <property type="evidence" value="ECO:0007669"/>
    <property type="project" value="TreeGrafter"/>
</dbReference>
<dbReference type="GO" id="GO:0006289">
    <property type="term" value="P:nucleotide-excision repair"/>
    <property type="evidence" value="ECO:0007669"/>
    <property type="project" value="TreeGrafter"/>
</dbReference>
<dbReference type="CDD" id="cd04479">
    <property type="entry name" value="RPA3"/>
    <property type="match status" value="1"/>
</dbReference>
<evidence type="ECO:0000256" key="2">
    <source>
        <dbReference type="ARBA" id="ARBA00009761"/>
    </source>
</evidence>
<dbReference type="STRING" id="69004.A0A182QAI4"/>
<dbReference type="AlphaFoldDB" id="A0A182QAI4"/>
<dbReference type="PANTHER" id="PTHR15114">
    <property type="entry name" value="REPLICATION PROTEIN A3"/>
    <property type="match status" value="1"/>
</dbReference>
<comment type="subcellular location">
    <subcellularLocation>
        <location evidence="1">Nucleus</location>
    </subcellularLocation>
</comment>
<dbReference type="GO" id="GO:0005662">
    <property type="term" value="C:DNA replication factor A complex"/>
    <property type="evidence" value="ECO:0007669"/>
    <property type="project" value="TreeGrafter"/>
</dbReference>
<dbReference type="GO" id="GO:0006298">
    <property type="term" value="P:mismatch repair"/>
    <property type="evidence" value="ECO:0007669"/>
    <property type="project" value="TreeGrafter"/>
</dbReference>
<evidence type="ECO:0000313" key="4">
    <source>
        <dbReference type="EnsemblMetazoa" id="AFAF006322-PA"/>
    </source>
</evidence>
<dbReference type="Gene3D" id="2.40.50.140">
    <property type="entry name" value="Nucleic acid-binding proteins"/>
    <property type="match status" value="1"/>
</dbReference>
<evidence type="ECO:0000256" key="3">
    <source>
        <dbReference type="ARBA" id="ARBA00023242"/>
    </source>
</evidence>
<proteinExistence type="inferred from homology"/>
<protein>
    <submittedName>
        <fullName evidence="4">Uncharacterized protein</fullName>
    </submittedName>
</protein>
<dbReference type="SUPFAM" id="SSF50249">
    <property type="entry name" value="Nucleic acid-binding proteins"/>
    <property type="match status" value="1"/>
</dbReference>
<dbReference type="GO" id="GO:0006260">
    <property type="term" value="P:DNA replication"/>
    <property type="evidence" value="ECO:0007669"/>
    <property type="project" value="InterPro"/>
</dbReference>
<organism evidence="4 5">
    <name type="scientific">Anopheles farauti</name>
    <dbReference type="NCBI Taxonomy" id="69004"/>
    <lineage>
        <taxon>Eukaryota</taxon>
        <taxon>Metazoa</taxon>
        <taxon>Ecdysozoa</taxon>
        <taxon>Arthropoda</taxon>
        <taxon>Hexapoda</taxon>
        <taxon>Insecta</taxon>
        <taxon>Pterygota</taxon>
        <taxon>Neoptera</taxon>
        <taxon>Endopterygota</taxon>
        <taxon>Diptera</taxon>
        <taxon>Nematocera</taxon>
        <taxon>Culicoidea</taxon>
        <taxon>Culicidae</taxon>
        <taxon>Anophelinae</taxon>
        <taxon>Anopheles</taxon>
    </lineage>
</organism>
<dbReference type="InterPro" id="IPR013970">
    <property type="entry name" value="Rfa2"/>
</dbReference>
<comment type="similarity">
    <text evidence="2">Belongs to the replication factor A protein 3 family.</text>
</comment>
<reference evidence="5" key="1">
    <citation type="submission" date="2014-01" db="EMBL/GenBank/DDBJ databases">
        <title>The Genome Sequence of Anopheles farauti FAR1 (V2).</title>
        <authorList>
            <consortium name="The Broad Institute Genomics Platform"/>
            <person name="Neafsey D.E."/>
            <person name="Besansky N."/>
            <person name="Howell P."/>
            <person name="Walton C."/>
            <person name="Young S.K."/>
            <person name="Zeng Q."/>
            <person name="Gargeya S."/>
            <person name="Fitzgerald M."/>
            <person name="Haas B."/>
            <person name="Abouelleil A."/>
            <person name="Allen A.W."/>
            <person name="Alvarado L."/>
            <person name="Arachchi H.M."/>
            <person name="Berlin A.M."/>
            <person name="Chapman S.B."/>
            <person name="Gainer-Dewar J."/>
            <person name="Goldberg J."/>
            <person name="Griggs A."/>
            <person name="Gujja S."/>
            <person name="Hansen M."/>
            <person name="Howarth C."/>
            <person name="Imamovic A."/>
            <person name="Ireland A."/>
            <person name="Larimer J."/>
            <person name="McCowan C."/>
            <person name="Murphy C."/>
            <person name="Pearson M."/>
            <person name="Poon T.W."/>
            <person name="Priest M."/>
            <person name="Roberts A."/>
            <person name="Saif S."/>
            <person name="Shea T."/>
            <person name="Sisk P."/>
            <person name="Sykes S."/>
            <person name="Wortman J."/>
            <person name="Nusbaum C."/>
            <person name="Birren B."/>
        </authorList>
    </citation>
    <scope>NUCLEOTIDE SEQUENCE [LARGE SCALE GENOMIC DNA]</scope>
    <source>
        <strain evidence="5">FAR1</strain>
    </source>
</reference>